<name>A0A0A9AFR1_ARUDO</name>
<dbReference type="EMBL" id="GBRH01250130">
    <property type="protein sequence ID" value="JAD47765.1"/>
    <property type="molecule type" value="Transcribed_RNA"/>
</dbReference>
<reference evidence="1" key="1">
    <citation type="submission" date="2014-09" db="EMBL/GenBank/DDBJ databases">
        <authorList>
            <person name="Magalhaes I.L.F."/>
            <person name="Oliveira U."/>
            <person name="Santos F.R."/>
            <person name="Vidigal T.H.D.A."/>
            <person name="Brescovit A.D."/>
            <person name="Santos A.J."/>
        </authorList>
    </citation>
    <scope>NUCLEOTIDE SEQUENCE</scope>
    <source>
        <tissue evidence="1">Shoot tissue taken approximately 20 cm above the soil surface</tissue>
    </source>
</reference>
<accession>A0A0A9AFR1</accession>
<reference evidence="1" key="2">
    <citation type="journal article" date="2015" name="Data Brief">
        <title>Shoot transcriptome of the giant reed, Arundo donax.</title>
        <authorList>
            <person name="Barrero R.A."/>
            <person name="Guerrero F.D."/>
            <person name="Moolhuijzen P."/>
            <person name="Goolsby J.A."/>
            <person name="Tidwell J."/>
            <person name="Bellgard S.E."/>
            <person name="Bellgard M.I."/>
        </authorList>
    </citation>
    <scope>NUCLEOTIDE SEQUENCE</scope>
    <source>
        <tissue evidence="1">Shoot tissue taken approximately 20 cm above the soil surface</tissue>
    </source>
</reference>
<sequence>MGRGERESIGPRLVATGMDGWLTAWR</sequence>
<protein>
    <submittedName>
        <fullName evidence="1">Uncharacterized protein</fullName>
    </submittedName>
</protein>
<evidence type="ECO:0000313" key="1">
    <source>
        <dbReference type="EMBL" id="JAD47765.1"/>
    </source>
</evidence>
<organism evidence="1">
    <name type="scientific">Arundo donax</name>
    <name type="common">Giant reed</name>
    <name type="synonym">Donax arundinaceus</name>
    <dbReference type="NCBI Taxonomy" id="35708"/>
    <lineage>
        <taxon>Eukaryota</taxon>
        <taxon>Viridiplantae</taxon>
        <taxon>Streptophyta</taxon>
        <taxon>Embryophyta</taxon>
        <taxon>Tracheophyta</taxon>
        <taxon>Spermatophyta</taxon>
        <taxon>Magnoliopsida</taxon>
        <taxon>Liliopsida</taxon>
        <taxon>Poales</taxon>
        <taxon>Poaceae</taxon>
        <taxon>PACMAD clade</taxon>
        <taxon>Arundinoideae</taxon>
        <taxon>Arundineae</taxon>
        <taxon>Arundo</taxon>
    </lineage>
</organism>
<proteinExistence type="predicted"/>
<dbReference type="AlphaFoldDB" id="A0A0A9AFR1"/>